<organism evidence="1 2">
    <name type="scientific">Vibrio aerogenes CECT 7868</name>
    <dbReference type="NCBI Taxonomy" id="1216006"/>
    <lineage>
        <taxon>Bacteria</taxon>
        <taxon>Pseudomonadati</taxon>
        <taxon>Pseudomonadota</taxon>
        <taxon>Gammaproteobacteria</taxon>
        <taxon>Vibrionales</taxon>
        <taxon>Vibrionaceae</taxon>
        <taxon>Vibrio</taxon>
    </lineage>
</organism>
<keyword evidence="2" id="KW-1185">Reference proteome</keyword>
<evidence type="ECO:0000313" key="2">
    <source>
        <dbReference type="Proteomes" id="UP000184608"/>
    </source>
</evidence>
<proteinExistence type="predicted"/>
<accession>A0A1M6FBS3</accession>
<dbReference type="AlphaFoldDB" id="A0A1M6FBS3"/>
<sequence length="116" mass="13198">MVIISIIFIAFIIKITNVEDKTYIENGVTKLEGHPELKGVGGKAFFWFIDLEKPKGEDYIIIAYGESGAYAGKFKIIDSKNEIIKIEDIFLFDGIWIKVKNTSGDTKNFFVKKIEE</sequence>
<dbReference type="EMBL" id="FQXZ01000065">
    <property type="protein sequence ID" value="SHI95160.1"/>
    <property type="molecule type" value="Genomic_DNA"/>
</dbReference>
<gene>
    <name evidence="1" type="ORF">VA7868_04622</name>
</gene>
<protein>
    <submittedName>
        <fullName evidence="1">Uncharacterized protein</fullName>
    </submittedName>
</protein>
<name>A0A1M6FBS3_9VIBR</name>
<reference evidence="1 2" key="1">
    <citation type="submission" date="2016-11" db="EMBL/GenBank/DDBJ databases">
        <authorList>
            <person name="Jaros S."/>
            <person name="Januszkiewicz K."/>
            <person name="Wedrychowicz H."/>
        </authorList>
    </citation>
    <scope>NUCLEOTIDE SEQUENCE [LARGE SCALE GENOMIC DNA]</scope>
    <source>
        <strain evidence="1 2">CECT 7868</strain>
    </source>
</reference>
<dbReference type="STRING" id="1216006.VA7868_04622"/>
<dbReference type="Proteomes" id="UP000184608">
    <property type="component" value="Unassembled WGS sequence"/>
</dbReference>
<evidence type="ECO:0000313" key="1">
    <source>
        <dbReference type="EMBL" id="SHI95160.1"/>
    </source>
</evidence>